<dbReference type="OrthoDB" id="10066002at2759"/>
<evidence type="ECO:0000313" key="2">
    <source>
        <dbReference type="EMBL" id="ROL49269.1"/>
    </source>
</evidence>
<dbReference type="AlphaFoldDB" id="A0A3N0YST2"/>
<evidence type="ECO:0000313" key="1">
    <source>
        <dbReference type="EMBL" id="ROL41953.1"/>
    </source>
</evidence>
<organism evidence="2 3">
    <name type="scientific">Anabarilius grahami</name>
    <name type="common">Kanglang fish</name>
    <name type="synonym">Barilius grahami</name>
    <dbReference type="NCBI Taxonomy" id="495550"/>
    <lineage>
        <taxon>Eukaryota</taxon>
        <taxon>Metazoa</taxon>
        <taxon>Chordata</taxon>
        <taxon>Craniata</taxon>
        <taxon>Vertebrata</taxon>
        <taxon>Euteleostomi</taxon>
        <taxon>Actinopterygii</taxon>
        <taxon>Neopterygii</taxon>
        <taxon>Teleostei</taxon>
        <taxon>Ostariophysi</taxon>
        <taxon>Cypriniformes</taxon>
        <taxon>Xenocyprididae</taxon>
        <taxon>Xenocypridinae</taxon>
        <taxon>Xenocypridinae incertae sedis</taxon>
        <taxon>Anabarilius</taxon>
    </lineage>
</organism>
<dbReference type="EMBL" id="RJVU01026979">
    <property type="protein sequence ID" value="ROL49269.1"/>
    <property type="molecule type" value="Genomic_DNA"/>
</dbReference>
<name>A0A3N0YST2_ANAGA</name>
<keyword evidence="3" id="KW-1185">Reference proteome</keyword>
<gene>
    <name evidence="1" type="ORF">DPX16_23899</name>
    <name evidence="2" type="ORF">DPX16_23903</name>
</gene>
<reference evidence="2 3" key="1">
    <citation type="submission" date="2018-10" db="EMBL/GenBank/DDBJ databases">
        <title>Genome assembly for a Yunnan-Guizhou Plateau 3E fish, Anabarilius grahami (Regan), and its evolutionary and genetic applications.</title>
        <authorList>
            <person name="Jiang W."/>
        </authorList>
    </citation>
    <scope>NUCLEOTIDE SEQUENCE [LARGE SCALE GENOMIC DNA]</scope>
    <source>
        <strain evidence="2">AG-KIZ</strain>
        <tissue evidence="2">Muscle</tissue>
    </source>
</reference>
<dbReference type="Proteomes" id="UP000281406">
    <property type="component" value="Unassembled WGS sequence"/>
</dbReference>
<accession>A0A3N0YST2</accession>
<protein>
    <submittedName>
        <fullName evidence="2">Uncharacterized protein</fullName>
    </submittedName>
</protein>
<proteinExistence type="predicted"/>
<sequence length="60" mass="6941">MALALTAQFPCLKNNEGHGYESWYTPGRYRHPATGYLEERLRNVRKRLRAHTVRDGTAIP</sequence>
<comment type="caution">
    <text evidence="2">The sequence shown here is derived from an EMBL/GenBank/DDBJ whole genome shotgun (WGS) entry which is preliminary data.</text>
</comment>
<dbReference type="EMBL" id="RJVU01051109">
    <property type="protein sequence ID" value="ROL41953.1"/>
    <property type="molecule type" value="Genomic_DNA"/>
</dbReference>
<evidence type="ECO:0000313" key="3">
    <source>
        <dbReference type="Proteomes" id="UP000281406"/>
    </source>
</evidence>